<feature type="region of interest" description="Disordered" evidence="1">
    <location>
        <begin position="111"/>
        <end position="160"/>
    </location>
</feature>
<sequence>MVSGLYKGSSPPKGSGSVRAPPTGRATFNYDEEVGVAIAEEVRMNMGRRYVKAYVLSGDDNFDVLRTPTCRSYLRSTVCMDHHIQAREESPPSVDDSRIIAEFFSRRHFRGAGRSQRRGVPSSPQALPRVLPPGRAALPTPKNYPATEGMGTTLPPLTTH</sequence>
<feature type="region of interest" description="Disordered" evidence="1">
    <location>
        <begin position="1"/>
        <end position="26"/>
    </location>
</feature>
<dbReference type="AlphaFoldDB" id="G0UQK3"/>
<proteinExistence type="predicted"/>
<name>G0UQK3_TRYCI</name>
<feature type="compositionally biased region" description="Low complexity" evidence="1">
    <location>
        <begin position="7"/>
        <end position="17"/>
    </location>
</feature>
<evidence type="ECO:0000313" key="2">
    <source>
        <dbReference type="EMBL" id="CCC91664.1"/>
    </source>
</evidence>
<dbReference type="EMBL" id="HE575320">
    <property type="protein sequence ID" value="CCC91664.1"/>
    <property type="molecule type" value="Genomic_DNA"/>
</dbReference>
<accession>G0UQK3</accession>
<dbReference type="VEuPathDB" id="TriTrypDB:TcIL3000_7_4780"/>
<reference evidence="2" key="1">
    <citation type="journal article" date="2012" name="Proc. Natl. Acad. Sci. U.S.A.">
        <title>Antigenic diversity is generated by distinct evolutionary mechanisms in African trypanosome species.</title>
        <authorList>
            <person name="Jackson A.P."/>
            <person name="Berry A."/>
            <person name="Aslett M."/>
            <person name="Allison H.C."/>
            <person name="Burton P."/>
            <person name="Vavrova-Anderson J."/>
            <person name="Brown R."/>
            <person name="Browne H."/>
            <person name="Corton N."/>
            <person name="Hauser H."/>
            <person name="Gamble J."/>
            <person name="Gilderthorp R."/>
            <person name="Marcello L."/>
            <person name="McQuillan J."/>
            <person name="Otto T.D."/>
            <person name="Quail M.A."/>
            <person name="Sanders M.J."/>
            <person name="van Tonder A."/>
            <person name="Ginger M.L."/>
            <person name="Field M.C."/>
            <person name="Barry J.D."/>
            <person name="Hertz-Fowler C."/>
            <person name="Berriman M."/>
        </authorList>
    </citation>
    <scope>NUCLEOTIDE SEQUENCE</scope>
    <source>
        <strain evidence="2">IL3000</strain>
    </source>
</reference>
<evidence type="ECO:0000256" key="1">
    <source>
        <dbReference type="SAM" id="MobiDB-lite"/>
    </source>
</evidence>
<organism evidence="2">
    <name type="scientific">Trypanosoma congolense (strain IL3000)</name>
    <dbReference type="NCBI Taxonomy" id="1068625"/>
    <lineage>
        <taxon>Eukaryota</taxon>
        <taxon>Discoba</taxon>
        <taxon>Euglenozoa</taxon>
        <taxon>Kinetoplastea</taxon>
        <taxon>Metakinetoplastina</taxon>
        <taxon>Trypanosomatida</taxon>
        <taxon>Trypanosomatidae</taxon>
        <taxon>Trypanosoma</taxon>
        <taxon>Nannomonas</taxon>
    </lineage>
</organism>
<gene>
    <name evidence="2" type="ORF">TCIL3000_7_4780</name>
</gene>
<protein>
    <submittedName>
        <fullName evidence="2">Uncharacterized protein TCIL3000_7_4780</fullName>
    </submittedName>
</protein>